<dbReference type="Proteomes" id="UP000298213">
    <property type="component" value="Unassembled WGS sequence"/>
</dbReference>
<evidence type="ECO:0000313" key="2">
    <source>
        <dbReference type="Proteomes" id="UP000298213"/>
    </source>
</evidence>
<gene>
    <name evidence="1" type="ORF">E2493_17975</name>
</gene>
<sequence>MEVFVASRESPDVLALVERLKALGLSGRDAAYLASVDLPATADPQVRANFLSEFRFMVGAERRAEAARLVGLEEW</sequence>
<protein>
    <submittedName>
        <fullName evidence="1">Uncharacterized protein</fullName>
    </submittedName>
</protein>
<reference evidence="1 2" key="1">
    <citation type="submission" date="2019-03" db="EMBL/GenBank/DDBJ databases">
        <title>Genome sequence of Sphingomonas sp. 17J27-24.</title>
        <authorList>
            <person name="Kim M."/>
            <person name="Maeng S."/>
            <person name="Sathiyaraj S."/>
        </authorList>
    </citation>
    <scope>NUCLEOTIDE SEQUENCE [LARGE SCALE GENOMIC DNA]</scope>
    <source>
        <strain evidence="1 2">17J27-24</strain>
    </source>
</reference>
<keyword evidence="2" id="KW-1185">Reference proteome</keyword>
<name>A0A4Y8ZNP7_9SPHN</name>
<dbReference type="AlphaFoldDB" id="A0A4Y8ZNP7"/>
<comment type="caution">
    <text evidence="1">The sequence shown here is derived from an EMBL/GenBank/DDBJ whole genome shotgun (WGS) entry which is preliminary data.</text>
</comment>
<accession>A0A4Y8ZNP7</accession>
<evidence type="ECO:0000313" key="1">
    <source>
        <dbReference type="EMBL" id="TFI56892.1"/>
    </source>
</evidence>
<dbReference type="RefSeq" id="WP_135089676.1">
    <property type="nucleotide sequence ID" value="NZ_SPDV01000047.1"/>
</dbReference>
<dbReference type="EMBL" id="SPDV01000047">
    <property type="protein sequence ID" value="TFI56892.1"/>
    <property type="molecule type" value="Genomic_DNA"/>
</dbReference>
<organism evidence="1 2">
    <name type="scientific">Sphingomonas parva</name>
    <dbReference type="NCBI Taxonomy" id="2555898"/>
    <lineage>
        <taxon>Bacteria</taxon>
        <taxon>Pseudomonadati</taxon>
        <taxon>Pseudomonadota</taxon>
        <taxon>Alphaproteobacteria</taxon>
        <taxon>Sphingomonadales</taxon>
        <taxon>Sphingomonadaceae</taxon>
        <taxon>Sphingomonas</taxon>
    </lineage>
</organism>
<dbReference type="OrthoDB" id="7596181at2"/>
<proteinExistence type="predicted"/>